<dbReference type="InterPro" id="IPR036259">
    <property type="entry name" value="MFS_trans_sf"/>
</dbReference>
<evidence type="ECO:0000259" key="7">
    <source>
        <dbReference type="PROSITE" id="PS50850"/>
    </source>
</evidence>
<feature type="transmembrane region" description="Helical" evidence="6">
    <location>
        <begin position="64"/>
        <end position="83"/>
    </location>
</feature>
<sequence length="422" mass="43208">MTALDTGTVPTSSVTRAEPEQQRLLSQPPAVWAIAFAAMVAFMGIGLVGPILPTVAADLDATPVQTSLLFTSYLAVTASAMFFTSWLSTRIGTRAVMILGLAVIALAAIGCALSTNVGELIGFRAVWGLGNALFLSTALASIVSASGGRSEHAVVFYEAALGIGLAVGPLLGGLLGQIGWFAPFWGTASLFAVGVAALLVLVRDRGLAAQRSSVSAPFRAFADRGLLAISVVAFLYNAGFFVTLSYTPYALELPAVGIGLVMMGFGIGLAIAGVLIAPRLTRRYSVVWVLFWFLVAFAATHVAAALSAGSRPLLVVCVVLLGIEIGAVNTILTEAAMEATTLPRAVASSAYSGFRFFGGAIGAPVGTALAVFGVGAPYAAAAVSAALGAALLFALRHLVVRADHTADLSERTTAEDLTLGEA</sequence>
<feature type="region of interest" description="Disordered" evidence="5">
    <location>
        <begin position="1"/>
        <end position="21"/>
    </location>
</feature>
<evidence type="ECO:0000256" key="4">
    <source>
        <dbReference type="ARBA" id="ARBA00023136"/>
    </source>
</evidence>
<dbReference type="EMBL" id="JFYO01000004">
    <property type="protein sequence ID" value="EZP28145.1"/>
    <property type="molecule type" value="Genomic_DNA"/>
</dbReference>
<protein>
    <submittedName>
        <fullName evidence="8">Transporter, major facilitator family protein</fullName>
    </submittedName>
</protein>
<evidence type="ECO:0000256" key="1">
    <source>
        <dbReference type="ARBA" id="ARBA00004651"/>
    </source>
</evidence>
<dbReference type="AlphaFoldDB" id="A0A031FWZ7"/>
<dbReference type="InterPro" id="IPR020846">
    <property type="entry name" value="MFS_dom"/>
</dbReference>
<dbReference type="OrthoDB" id="66811at2"/>
<dbReference type="SUPFAM" id="SSF103473">
    <property type="entry name" value="MFS general substrate transporter"/>
    <property type="match status" value="1"/>
</dbReference>
<keyword evidence="9" id="KW-1185">Reference proteome</keyword>
<evidence type="ECO:0000256" key="6">
    <source>
        <dbReference type="SAM" id="Phobius"/>
    </source>
</evidence>
<feature type="transmembrane region" description="Helical" evidence="6">
    <location>
        <begin position="182"/>
        <end position="202"/>
    </location>
</feature>
<organism evidence="8 9">
    <name type="scientific">Microbacterium oleivorans</name>
    <dbReference type="NCBI Taxonomy" id="273677"/>
    <lineage>
        <taxon>Bacteria</taxon>
        <taxon>Bacillati</taxon>
        <taxon>Actinomycetota</taxon>
        <taxon>Actinomycetes</taxon>
        <taxon>Micrococcales</taxon>
        <taxon>Microbacteriaceae</taxon>
        <taxon>Microbacterium</taxon>
    </lineage>
</organism>
<feature type="transmembrane region" description="Helical" evidence="6">
    <location>
        <begin position="284"/>
        <end position="306"/>
    </location>
</feature>
<evidence type="ECO:0000313" key="9">
    <source>
        <dbReference type="Proteomes" id="UP000024001"/>
    </source>
</evidence>
<dbReference type="PANTHER" id="PTHR43683:SF1">
    <property type="entry name" value="MULTIDRUG EFFLUX PROTEIN YFMO"/>
    <property type="match status" value="1"/>
</dbReference>
<dbReference type="GO" id="GO:0022857">
    <property type="term" value="F:transmembrane transporter activity"/>
    <property type="evidence" value="ECO:0007669"/>
    <property type="project" value="InterPro"/>
</dbReference>
<feature type="domain" description="Major facilitator superfamily (MFS) profile" evidence="7">
    <location>
        <begin position="30"/>
        <end position="400"/>
    </location>
</feature>
<dbReference type="eggNOG" id="COG2814">
    <property type="taxonomic scope" value="Bacteria"/>
</dbReference>
<dbReference type="Pfam" id="PF07690">
    <property type="entry name" value="MFS_1"/>
    <property type="match status" value="1"/>
</dbReference>
<keyword evidence="4 6" id="KW-0472">Membrane</keyword>
<feature type="transmembrane region" description="Helical" evidence="6">
    <location>
        <begin position="353"/>
        <end position="372"/>
    </location>
</feature>
<comment type="subcellular location">
    <subcellularLocation>
        <location evidence="1">Cell membrane</location>
        <topology evidence="1">Multi-pass membrane protein</topology>
    </subcellularLocation>
</comment>
<dbReference type="InterPro" id="IPR053200">
    <property type="entry name" value="YfmO-like"/>
</dbReference>
<evidence type="ECO:0000256" key="3">
    <source>
        <dbReference type="ARBA" id="ARBA00022989"/>
    </source>
</evidence>
<dbReference type="PANTHER" id="PTHR43683">
    <property type="entry name" value="MULTIDRUG EFFLUX PROTEIN YFMO"/>
    <property type="match status" value="1"/>
</dbReference>
<evidence type="ECO:0000256" key="5">
    <source>
        <dbReference type="SAM" id="MobiDB-lite"/>
    </source>
</evidence>
<dbReference type="InterPro" id="IPR001958">
    <property type="entry name" value="Tet-R_TetA/multi-R_MdtG-like"/>
</dbReference>
<feature type="transmembrane region" description="Helical" evidence="6">
    <location>
        <begin position="155"/>
        <end position="176"/>
    </location>
</feature>
<evidence type="ECO:0000256" key="2">
    <source>
        <dbReference type="ARBA" id="ARBA00022692"/>
    </source>
</evidence>
<evidence type="ECO:0000313" key="8">
    <source>
        <dbReference type="EMBL" id="EZP28145.1"/>
    </source>
</evidence>
<dbReference type="Gene3D" id="1.20.1250.20">
    <property type="entry name" value="MFS general substrate transporter like domains"/>
    <property type="match status" value="1"/>
</dbReference>
<feature type="transmembrane region" description="Helical" evidence="6">
    <location>
        <begin position="30"/>
        <end position="52"/>
    </location>
</feature>
<dbReference type="Proteomes" id="UP000024001">
    <property type="component" value="Unassembled WGS sequence"/>
</dbReference>
<keyword evidence="3 6" id="KW-1133">Transmembrane helix</keyword>
<dbReference type="InterPro" id="IPR011701">
    <property type="entry name" value="MFS"/>
</dbReference>
<feature type="transmembrane region" description="Helical" evidence="6">
    <location>
        <begin position="255"/>
        <end position="277"/>
    </location>
</feature>
<feature type="transmembrane region" description="Helical" evidence="6">
    <location>
        <begin position="378"/>
        <end position="395"/>
    </location>
</feature>
<gene>
    <name evidence="8" type="ORF">BW34_01122</name>
</gene>
<reference evidence="8 9" key="1">
    <citation type="submission" date="2014-03" db="EMBL/GenBank/DDBJ databases">
        <title>Draft Genome Sequences of 13 Willow Endophytes.</title>
        <authorList>
            <person name="Gan H.Y."/>
            <person name="Gan H.M."/>
            <person name="Savka M.A."/>
            <person name="Hudson A.O."/>
        </authorList>
    </citation>
    <scope>NUCLEOTIDE SEQUENCE [LARGE SCALE GENOMIC DNA]</scope>
    <source>
        <strain evidence="8 9">RIT293</strain>
    </source>
</reference>
<accession>A0A031FWZ7</accession>
<feature type="transmembrane region" description="Helical" evidence="6">
    <location>
        <begin position="121"/>
        <end position="143"/>
    </location>
</feature>
<name>A0A031FWZ7_9MICO</name>
<comment type="caution">
    <text evidence="8">The sequence shown here is derived from an EMBL/GenBank/DDBJ whole genome shotgun (WGS) entry which is preliminary data.</text>
</comment>
<keyword evidence="2 6" id="KW-0812">Transmembrane</keyword>
<dbReference type="GO" id="GO:0005886">
    <property type="term" value="C:plasma membrane"/>
    <property type="evidence" value="ECO:0007669"/>
    <property type="project" value="UniProtKB-SubCell"/>
</dbReference>
<feature type="transmembrane region" description="Helical" evidence="6">
    <location>
        <begin position="312"/>
        <end position="332"/>
    </location>
</feature>
<dbReference type="RefSeq" id="WP_036310227.1">
    <property type="nucleotide sequence ID" value="NZ_JFYO01000004.1"/>
</dbReference>
<feature type="transmembrane region" description="Helical" evidence="6">
    <location>
        <begin position="226"/>
        <end position="249"/>
    </location>
</feature>
<dbReference type="PRINTS" id="PR01035">
    <property type="entry name" value="TCRTETA"/>
</dbReference>
<feature type="transmembrane region" description="Helical" evidence="6">
    <location>
        <begin position="95"/>
        <end position="115"/>
    </location>
</feature>
<proteinExistence type="predicted"/>
<dbReference type="PROSITE" id="PS50850">
    <property type="entry name" value="MFS"/>
    <property type="match status" value="1"/>
</dbReference>
<dbReference type="PATRIC" id="fig|273677.3.peg.1102"/>